<dbReference type="GO" id="GO:0005975">
    <property type="term" value="P:carbohydrate metabolic process"/>
    <property type="evidence" value="ECO:0007669"/>
    <property type="project" value="InterPro"/>
</dbReference>
<reference evidence="5" key="1">
    <citation type="journal article" date="2019" name="Nat. Commun.">
        <title>The genome of broomcorn millet.</title>
        <authorList>
            <person name="Zou C."/>
            <person name="Miki D."/>
            <person name="Li D."/>
            <person name="Tang Q."/>
            <person name="Xiao L."/>
            <person name="Rajput S."/>
            <person name="Deng P."/>
            <person name="Jia W."/>
            <person name="Huang R."/>
            <person name="Zhang M."/>
            <person name="Sun Y."/>
            <person name="Hu J."/>
            <person name="Fu X."/>
            <person name="Schnable P.S."/>
            <person name="Li F."/>
            <person name="Zhang H."/>
            <person name="Feng B."/>
            <person name="Zhu X."/>
            <person name="Liu R."/>
            <person name="Schnable J.C."/>
            <person name="Zhu J.-K."/>
            <person name="Zhang H."/>
        </authorList>
    </citation>
    <scope>NUCLEOTIDE SEQUENCE [LARGE SCALE GENOMIC DNA]</scope>
</reference>
<comment type="caution">
    <text evidence="4">The sequence shown here is derived from an EMBL/GenBank/DDBJ whole genome shotgun (WGS) entry which is preliminary data.</text>
</comment>
<dbReference type="SUPFAM" id="SSF51445">
    <property type="entry name" value="(Trans)glycosidases"/>
    <property type="match status" value="1"/>
</dbReference>
<dbReference type="STRING" id="4540.A0A3L6PRC9"/>
<comment type="similarity">
    <text evidence="1 2">Belongs to the glycosyl hydrolase 1 family.</text>
</comment>
<keyword evidence="3" id="KW-0732">Signal</keyword>
<name>A0A3L6PRC9_PANMI</name>
<dbReference type="PANTHER" id="PTHR10353:SF242">
    <property type="entry name" value="BETA-GLUCOSIDASE 12"/>
    <property type="match status" value="1"/>
</dbReference>
<accession>A0A3L6PRC9</accession>
<keyword evidence="5" id="KW-1185">Reference proteome</keyword>
<dbReference type="Pfam" id="PF00232">
    <property type="entry name" value="Glyco_hydro_1"/>
    <property type="match status" value="1"/>
</dbReference>
<sequence>MPLGRLLPPFLLLALAVASGAYYDGVGQPPVNRRNFPEGMKVVRRKGAEGQASGTPSLTSTQAYRIANRSNGDVAVNSYHLYKEDVRLMKDMGMDAYRFSISWTRILPNGSLSGGVNREGVRYYNNLIDELLLKGVQPFVTLFHWDSPQALEHKYGGFLSPNIM</sequence>
<dbReference type="Gene3D" id="3.20.20.80">
    <property type="entry name" value="Glycosidases"/>
    <property type="match status" value="1"/>
</dbReference>
<dbReference type="PANTHER" id="PTHR10353">
    <property type="entry name" value="GLYCOSYL HYDROLASE"/>
    <property type="match status" value="1"/>
</dbReference>
<feature type="chain" id="PRO_5017964742" evidence="3">
    <location>
        <begin position="21"/>
        <end position="164"/>
    </location>
</feature>
<dbReference type="Proteomes" id="UP000275267">
    <property type="component" value="Unassembled WGS sequence"/>
</dbReference>
<organism evidence="4 5">
    <name type="scientific">Panicum miliaceum</name>
    <name type="common">Proso millet</name>
    <name type="synonym">Broomcorn millet</name>
    <dbReference type="NCBI Taxonomy" id="4540"/>
    <lineage>
        <taxon>Eukaryota</taxon>
        <taxon>Viridiplantae</taxon>
        <taxon>Streptophyta</taxon>
        <taxon>Embryophyta</taxon>
        <taxon>Tracheophyta</taxon>
        <taxon>Spermatophyta</taxon>
        <taxon>Magnoliopsida</taxon>
        <taxon>Liliopsida</taxon>
        <taxon>Poales</taxon>
        <taxon>Poaceae</taxon>
        <taxon>PACMAD clade</taxon>
        <taxon>Panicoideae</taxon>
        <taxon>Panicodae</taxon>
        <taxon>Paniceae</taxon>
        <taxon>Panicinae</taxon>
        <taxon>Panicum</taxon>
        <taxon>Panicum sect. Panicum</taxon>
    </lineage>
</organism>
<evidence type="ECO:0000313" key="4">
    <source>
        <dbReference type="EMBL" id="RLM64292.1"/>
    </source>
</evidence>
<feature type="signal peptide" evidence="3">
    <location>
        <begin position="1"/>
        <end position="20"/>
    </location>
</feature>
<evidence type="ECO:0000256" key="3">
    <source>
        <dbReference type="SAM" id="SignalP"/>
    </source>
</evidence>
<dbReference type="OrthoDB" id="687649at2759"/>
<protein>
    <submittedName>
        <fullName evidence="4">Beta-glucosidase 12-like</fullName>
    </submittedName>
</protein>
<evidence type="ECO:0000313" key="5">
    <source>
        <dbReference type="Proteomes" id="UP000275267"/>
    </source>
</evidence>
<evidence type="ECO:0000256" key="1">
    <source>
        <dbReference type="ARBA" id="ARBA00010838"/>
    </source>
</evidence>
<dbReference type="InterPro" id="IPR017853">
    <property type="entry name" value="GH"/>
</dbReference>
<dbReference type="InterPro" id="IPR001360">
    <property type="entry name" value="Glyco_hydro_1"/>
</dbReference>
<dbReference type="AlphaFoldDB" id="A0A3L6PRC9"/>
<dbReference type="EMBL" id="PQIB02000015">
    <property type="protein sequence ID" value="RLM64292.1"/>
    <property type="molecule type" value="Genomic_DNA"/>
</dbReference>
<proteinExistence type="inferred from homology"/>
<gene>
    <name evidence="4" type="ORF">C2845_PM16G13640</name>
</gene>
<dbReference type="GO" id="GO:0008422">
    <property type="term" value="F:beta-glucosidase activity"/>
    <property type="evidence" value="ECO:0007669"/>
    <property type="project" value="TreeGrafter"/>
</dbReference>
<evidence type="ECO:0000256" key="2">
    <source>
        <dbReference type="RuleBase" id="RU003690"/>
    </source>
</evidence>